<keyword evidence="1" id="KW-0812">Transmembrane</keyword>
<organism evidence="2">
    <name type="scientific">marine sediment metagenome</name>
    <dbReference type="NCBI Taxonomy" id="412755"/>
    <lineage>
        <taxon>unclassified sequences</taxon>
        <taxon>metagenomes</taxon>
        <taxon>ecological metagenomes</taxon>
    </lineage>
</organism>
<reference evidence="2" key="1">
    <citation type="journal article" date="2014" name="Front. Microbiol.">
        <title>High frequency of phylogenetically diverse reductive dehalogenase-homologous genes in deep subseafloor sedimentary metagenomes.</title>
        <authorList>
            <person name="Kawai M."/>
            <person name="Futagami T."/>
            <person name="Toyoda A."/>
            <person name="Takaki Y."/>
            <person name="Nishi S."/>
            <person name="Hori S."/>
            <person name="Arai W."/>
            <person name="Tsubouchi T."/>
            <person name="Morono Y."/>
            <person name="Uchiyama I."/>
            <person name="Ito T."/>
            <person name="Fujiyama A."/>
            <person name="Inagaki F."/>
            <person name="Takami H."/>
        </authorList>
    </citation>
    <scope>NUCLEOTIDE SEQUENCE</scope>
    <source>
        <strain evidence="2">Expedition CK06-06</strain>
    </source>
</reference>
<feature type="transmembrane region" description="Helical" evidence="1">
    <location>
        <begin position="193"/>
        <end position="213"/>
    </location>
</feature>
<feature type="transmembrane region" description="Helical" evidence="1">
    <location>
        <begin position="88"/>
        <end position="107"/>
    </location>
</feature>
<accession>X1C5Y5</accession>
<evidence type="ECO:0000256" key="1">
    <source>
        <dbReference type="SAM" id="Phobius"/>
    </source>
</evidence>
<protein>
    <submittedName>
        <fullName evidence="2">Uncharacterized protein</fullName>
    </submittedName>
</protein>
<feature type="transmembrane region" description="Helical" evidence="1">
    <location>
        <begin position="63"/>
        <end position="81"/>
    </location>
</feature>
<comment type="caution">
    <text evidence="2">The sequence shown here is derived from an EMBL/GenBank/DDBJ whole genome shotgun (WGS) entry which is preliminary data.</text>
</comment>
<dbReference type="EMBL" id="BART01022957">
    <property type="protein sequence ID" value="GAH02777.1"/>
    <property type="molecule type" value="Genomic_DNA"/>
</dbReference>
<sequence>MILISEKENKDEKYGEERRSREFTKGFKMERRKKAGLVLSGIGGTIYLLGSSVLGGSIRFSDIGFLLFILTGVISLIGMGIGVKKIKIGGKIILISIPLPLVIGFIYGTNNVYGYIMGFLLLSQPHFVFVIIGGIVCLKSSDTIIEKIPKEKLKIVFKKMRASKKGGLILSGIGGILYLINGIMLFIRGILPYYLLNIPILAVGITSLIGIGIGTRNI</sequence>
<gene>
    <name evidence="2" type="ORF">S01H4_41911</name>
</gene>
<keyword evidence="1" id="KW-0472">Membrane</keyword>
<name>X1C5Y5_9ZZZZ</name>
<evidence type="ECO:0000313" key="2">
    <source>
        <dbReference type="EMBL" id="GAH02777.1"/>
    </source>
</evidence>
<feature type="non-terminal residue" evidence="2">
    <location>
        <position position="218"/>
    </location>
</feature>
<feature type="transmembrane region" description="Helical" evidence="1">
    <location>
        <begin position="35"/>
        <end position="57"/>
    </location>
</feature>
<feature type="transmembrane region" description="Helical" evidence="1">
    <location>
        <begin position="113"/>
        <end position="138"/>
    </location>
</feature>
<dbReference type="AlphaFoldDB" id="X1C5Y5"/>
<proteinExistence type="predicted"/>
<feature type="transmembrane region" description="Helical" evidence="1">
    <location>
        <begin position="167"/>
        <end position="187"/>
    </location>
</feature>
<keyword evidence="1" id="KW-1133">Transmembrane helix</keyword>